<sequence length="125" mass="14230">MSKAKSLLIALITVVIFGGISFLLWEITVGADYTVVNKRDERNFYQVLHKTDVSDKILQFKIDDKVIKGDSILLQLPKNKSKKVSILVKNNHIDRIFKVGDIITVKLNHSIKIDDNFYIVSADIE</sequence>
<evidence type="ECO:0000313" key="3">
    <source>
        <dbReference type="Proteomes" id="UP000237923"/>
    </source>
</evidence>
<dbReference type="RefSeq" id="WP_072614149.1">
    <property type="nucleotide sequence ID" value="NZ_AP017935.1"/>
</dbReference>
<name>A0A2N9KH36_9LACO</name>
<accession>A0A2N9KH36</accession>
<evidence type="ECO:0000313" key="4">
    <source>
        <dbReference type="Proteomes" id="UP000239237"/>
    </source>
</evidence>
<gene>
    <name evidence="1" type="ORF">LES8486_01624</name>
    <name evidence="2" type="ORF">LES9216_01771</name>
</gene>
<dbReference type="KEGG" id="lsu:A6B45_08215"/>
<reference evidence="1 4" key="1">
    <citation type="submission" date="2018-02" db="EMBL/GenBank/DDBJ databases">
        <authorList>
            <person name="Rodrigo-Torres L."/>
            <person name="Arahal R. D."/>
            <person name="Lucena T."/>
        </authorList>
    </citation>
    <scope>NUCLEOTIDE SEQUENCE [LARGE SCALE GENOMIC DNA]</scope>
    <source>
        <strain evidence="1 4">CECT 8486</strain>
    </source>
</reference>
<dbReference type="EMBL" id="OKQU01000003">
    <property type="protein sequence ID" value="SPE09601.1"/>
    <property type="molecule type" value="Genomic_DNA"/>
</dbReference>
<dbReference type="Proteomes" id="UP000237923">
    <property type="component" value="Unassembled WGS sequence"/>
</dbReference>
<organism evidence="2 3">
    <name type="scientific">Leuconostoc suionicum</name>
    <dbReference type="NCBI Taxonomy" id="1511761"/>
    <lineage>
        <taxon>Bacteria</taxon>
        <taxon>Bacillati</taxon>
        <taxon>Bacillota</taxon>
        <taxon>Bacilli</taxon>
        <taxon>Lactobacillales</taxon>
        <taxon>Lactobacillaceae</taxon>
        <taxon>Leuconostoc</taxon>
    </lineage>
</organism>
<dbReference type="Proteomes" id="UP000239237">
    <property type="component" value="Unassembled WGS sequence"/>
</dbReference>
<evidence type="ECO:0000313" key="1">
    <source>
        <dbReference type="EMBL" id="SPD94174.1"/>
    </source>
</evidence>
<dbReference type="EMBL" id="OKQR01000003">
    <property type="protein sequence ID" value="SPD94174.1"/>
    <property type="molecule type" value="Genomic_DNA"/>
</dbReference>
<proteinExistence type="predicted"/>
<keyword evidence="4" id="KW-1185">Reference proteome</keyword>
<dbReference type="GeneID" id="99674778"/>
<dbReference type="AlphaFoldDB" id="A0A2N9KH36"/>
<evidence type="ECO:0000313" key="2">
    <source>
        <dbReference type="EMBL" id="SPE09601.1"/>
    </source>
</evidence>
<reference evidence="2 3" key="2">
    <citation type="submission" date="2018-02" db="EMBL/GenBank/DDBJ databases">
        <authorList>
            <person name="Cohen D.B."/>
            <person name="Kent A.D."/>
        </authorList>
    </citation>
    <scope>NUCLEOTIDE SEQUENCE [LARGE SCALE GENOMIC DNA]</scope>
    <source>
        <strain evidence="2 3">CECT 9216</strain>
    </source>
</reference>
<protein>
    <submittedName>
        <fullName evidence="2">Uncharacterized protein</fullName>
    </submittedName>
</protein>